<evidence type="ECO:0000256" key="7">
    <source>
        <dbReference type="RuleBase" id="RU004504"/>
    </source>
</evidence>
<dbReference type="InterPro" id="IPR015422">
    <property type="entry name" value="PyrdxlP-dep_Trfase_small"/>
</dbReference>
<keyword evidence="11" id="KW-1185">Reference proteome</keyword>
<dbReference type="EC" id="2.8.1.7" evidence="3 8"/>
<proteinExistence type="inferred from homology"/>
<dbReference type="Proteomes" id="UP000481852">
    <property type="component" value="Unassembled WGS sequence"/>
</dbReference>
<organism evidence="10 11">
    <name type="scientific">Porcincola intestinalis</name>
    <dbReference type="NCBI Taxonomy" id="2606632"/>
    <lineage>
        <taxon>Bacteria</taxon>
        <taxon>Bacillati</taxon>
        <taxon>Bacillota</taxon>
        <taxon>Clostridia</taxon>
        <taxon>Lachnospirales</taxon>
        <taxon>Lachnospiraceae</taxon>
        <taxon>Porcincola</taxon>
    </lineage>
</organism>
<reference evidence="10 11" key="1">
    <citation type="submission" date="2019-08" db="EMBL/GenBank/DDBJ databases">
        <title>In-depth cultivation of the pig gut microbiome towards novel bacterial diversity and tailored functional studies.</title>
        <authorList>
            <person name="Wylensek D."/>
            <person name="Hitch T.C.A."/>
            <person name="Clavel T."/>
        </authorList>
    </citation>
    <scope>NUCLEOTIDE SEQUENCE [LARGE SCALE GENOMIC DNA]</scope>
    <source>
        <strain evidence="10 11">Oil+RF-744-WCA-WT-11</strain>
    </source>
</reference>
<evidence type="ECO:0000313" key="10">
    <source>
        <dbReference type="EMBL" id="MSS13711.1"/>
    </source>
</evidence>
<dbReference type="NCBIfam" id="TIGR01979">
    <property type="entry name" value="sufS"/>
    <property type="match status" value="1"/>
</dbReference>
<evidence type="ECO:0000256" key="4">
    <source>
        <dbReference type="ARBA" id="ARBA00022679"/>
    </source>
</evidence>
<evidence type="ECO:0000256" key="2">
    <source>
        <dbReference type="ARBA" id="ARBA00010447"/>
    </source>
</evidence>
<evidence type="ECO:0000259" key="9">
    <source>
        <dbReference type="Pfam" id="PF00266"/>
    </source>
</evidence>
<comment type="caution">
    <text evidence="10">The sequence shown here is derived from an EMBL/GenBank/DDBJ whole genome shotgun (WGS) entry which is preliminary data.</text>
</comment>
<evidence type="ECO:0000256" key="6">
    <source>
        <dbReference type="ARBA" id="ARBA00050776"/>
    </source>
</evidence>
<dbReference type="EMBL" id="VULZ01000001">
    <property type="protein sequence ID" value="MSS13711.1"/>
    <property type="molecule type" value="Genomic_DNA"/>
</dbReference>
<comment type="cofactor">
    <cofactor evidence="1 7">
        <name>pyridoxal 5'-phosphate</name>
        <dbReference type="ChEBI" id="CHEBI:597326"/>
    </cofactor>
</comment>
<dbReference type="PROSITE" id="PS00595">
    <property type="entry name" value="AA_TRANSFER_CLASS_5"/>
    <property type="match status" value="1"/>
</dbReference>
<dbReference type="AlphaFoldDB" id="A0A6L5X056"/>
<dbReference type="RefSeq" id="WP_154522050.1">
    <property type="nucleotide sequence ID" value="NZ_VULZ01000001.1"/>
</dbReference>
<evidence type="ECO:0000256" key="5">
    <source>
        <dbReference type="ARBA" id="ARBA00022898"/>
    </source>
</evidence>
<dbReference type="Gene3D" id="3.40.640.10">
    <property type="entry name" value="Type I PLP-dependent aspartate aminotransferase-like (Major domain)"/>
    <property type="match status" value="1"/>
</dbReference>
<dbReference type="Gene3D" id="3.90.1150.10">
    <property type="entry name" value="Aspartate Aminotransferase, domain 1"/>
    <property type="match status" value="1"/>
</dbReference>
<dbReference type="InterPro" id="IPR020578">
    <property type="entry name" value="Aminotrans_V_PyrdxlP_BS"/>
</dbReference>
<dbReference type="PANTHER" id="PTHR43586">
    <property type="entry name" value="CYSTEINE DESULFURASE"/>
    <property type="match status" value="1"/>
</dbReference>
<dbReference type="PANTHER" id="PTHR43586:SF8">
    <property type="entry name" value="CYSTEINE DESULFURASE 1, CHLOROPLASTIC"/>
    <property type="match status" value="1"/>
</dbReference>
<accession>A0A6L5X056</accession>
<keyword evidence="4 8" id="KW-0808">Transferase</keyword>
<dbReference type="CDD" id="cd06453">
    <property type="entry name" value="SufS_like"/>
    <property type="match status" value="1"/>
</dbReference>
<dbReference type="Pfam" id="PF00266">
    <property type="entry name" value="Aminotran_5"/>
    <property type="match status" value="1"/>
</dbReference>
<dbReference type="InterPro" id="IPR010970">
    <property type="entry name" value="Cys_dSase_SufS"/>
</dbReference>
<dbReference type="GO" id="GO:0031071">
    <property type="term" value="F:cysteine desulfurase activity"/>
    <property type="evidence" value="ECO:0007669"/>
    <property type="project" value="UniProtKB-UniRule"/>
</dbReference>
<dbReference type="InterPro" id="IPR000192">
    <property type="entry name" value="Aminotrans_V_dom"/>
</dbReference>
<comment type="function">
    <text evidence="8">Catalyzes the removal of elemental sulfur and selenium atoms from L-cysteine, L-cystine, L-selenocysteine, and L-selenocystine to produce L-alanine.</text>
</comment>
<dbReference type="SUPFAM" id="SSF53383">
    <property type="entry name" value="PLP-dependent transferases"/>
    <property type="match status" value="1"/>
</dbReference>
<dbReference type="InterPro" id="IPR015421">
    <property type="entry name" value="PyrdxlP-dep_Trfase_major"/>
</dbReference>
<evidence type="ECO:0000256" key="8">
    <source>
        <dbReference type="RuleBase" id="RU004506"/>
    </source>
</evidence>
<name>A0A6L5X056_9FIRM</name>
<feature type="domain" description="Aminotransferase class V" evidence="9">
    <location>
        <begin position="24"/>
        <end position="394"/>
    </location>
</feature>
<sequence>MTITQDMIGRVRADFPLITEDVAYLDNSATSQKPQSVIEAGKRFYETENANPLRGLYRLSVAATETYEQAREAVRAFIGAGSTEEIIFTRNATESLNLVAYSWALDNLKAGDDILVTIIEHHSNMLPWQMAAKKTGANLHYLYPDKTGAVTEEMFRNALTPETKLVCMTQLSNVLGRSYDLKTYARIAHEMGAVFVGDGAQSTPHIPVNVTDLDVDFFAFSGHKMLAPMGIGVLYGKKTLLERMQPFLRGGEMIDYVTTEGATWAELPHKFEAGTVNAGGAAGLLAAIEYYQKLGWDFIEQRELELTRYAMEKMKDVPHVTLLGSDRPEEHHGILTFKVDGVHPHDIAAMMDEDGVCVRAGHHCAQPLLKYLGVPNTTRCSLAFYNTEAEIDRFTASLATLRSRMGYQD</sequence>
<evidence type="ECO:0000313" key="11">
    <source>
        <dbReference type="Proteomes" id="UP000481852"/>
    </source>
</evidence>
<dbReference type="GO" id="GO:0006534">
    <property type="term" value="P:cysteine metabolic process"/>
    <property type="evidence" value="ECO:0007669"/>
    <property type="project" value="UniProtKB-UniRule"/>
</dbReference>
<gene>
    <name evidence="10" type="primary">sufS</name>
    <name evidence="10" type="ORF">FYJ35_01360</name>
</gene>
<evidence type="ECO:0000256" key="1">
    <source>
        <dbReference type="ARBA" id="ARBA00001933"/>
    </source>
</evidence>
<keyword evidence="5 8" id="KW-0663">Pyridoxal phosphate</keyword>
<dbReference type="GO" id="GO:0030170">
    <property type="term" value="F:pyridoxal phosphate binding"/>
    <property type="evidence" value="ECO:0007669"/>
    <property type="project" value="UniProtKB-UniRule"/>
</dbReference>
<comment type="catalytic activity">
    <reaction evidence="6 8">
        <text>(sulfur carrier)-H + L-cysteine = (sulfur carrier)-SH + L-alanine</text>
        <dbReference type="Rhea" id="RHEA:43892"/>
        <dbReference type="Rhea" id="RHEA-COMP:14737"/>
        <dbReference type="Rhea" id="RHEA-COMP:14739"/>
        <dbReference type="ChEBI" id="CHEBI:29917"/>
        <dbReference type="ChEBI" id="CHEBI:35235"/>
        <dbReference type="ChEBI" id="CHEBI:57972"/>
        <dbReference type="ChEBI" id="CHEBI:64428"/>
        <dbReference type="EC" id="2.8.1.7"/>
    </reaction>
</comment>
<evidence type="ECO:0000256" key="3">
    <source>
        <dbReference type="ARBA" id="ARBA00012239"/>
    </source>
</evidence>
<protein>
    <recommendedName>
        <fullName evidence="3 8">Cysteine desulfurase</fullName>
        <ecNumber evidence="3 8">2.8.1.7</ecNumber>
    </recommendedName>
</protein>
<dbReference type="InterPro" id="IPR015424">
    <property type="entry name" value="PyrdxlP-dep_Trfase"/>
</dbReference>
<comment type="similarity">
    <text evidence="2 8">Belongs to the class-V pyridoxal-phosphate-dependent aminotransferase family. Csd subfamily.</text>
</comment>